<dbReference type="GO" id="GO:0032993">
    <property type="term" value="C:protein-DNA complex"/>
    <property type="evidence" value="ECO:0007669"/>
    <property type="project" value="TreeGrafter"/>
</dbReference>
<proteinExistence type="predicted"/>
<evidence type="ECO:0000259" key="8">
    <source>
        <dbReference type="PROSITE" id="PS50110"/>
    </source>
</evidence>
<dbReference type="EMBL" id="JACHWX010000011">
    <property type="protein sequence ID" value="MBB3057142.1"/>
    <property type="molecule type" value="Genomic_DNA"/>
</dbReference>
<evidence type="ECO:0000313" key="11">
    <source>
        <dbReference type="Proteomes" id="UP000539265"/>
    </source>
</evidence>
<evidence type="ECO:0000256" key="6">
    <source>
        <dbReference type="PROSITE-ProRule" id="PRU00169"/>
    </source>
</evidence>
<dbReference type="Pfam" id="PF00072">
    <property type="entry name" value="Response_reg"/>
    <property type="match status" value="1"/>
</dbReference>
<dbReference type="GO" id="GO:0000156">
    <property type="term" value="F:phosphorelay response regulator activity"/>
    <property type="evidence" value="ECO:0007669"/>
    <property type="project" value="TreeGrafter"/>
</dbReference>
<accession>A0A839SID0</accession>
<keyword evidence="2" id="KW-0902">Two-component regulatory system</keyword>
<dbReference type="InterPro" id="IPR001789">
    <property type="entry name" value="Sig_transdc_resp-reg_receiver"/>
</dbReference>
<dbReference type="PANTHER" id="PTHR48111:SF22">
    <property type="entry name" value="REGULATOR OF RPOS"/>
    <property type="match status" value="1"/>
</dbReference>
<dbReference type="InterPro" id="IPR011006">
    <property type="entry name" value="CheY-like_superfamily"/>
</dbReference>
<dbReference type="Gene3D" id="3.40.50.2300">
    <property type="match status" value="1"/>
</dbReference>
<sequence>MNVLIIEDEKALAEELELFLTNYNYICEVCYNGTSASEKIAVNLYDFILIDLGLPDYDGLDLLKEAKKSNPEAICMILTARAEVYDRIKGLDLGADDYLPKPFSLLELYSRMQAITRRKFGLKQNLVDLGGFLINLTDRTISYYNDEVNTITKKEFDLIAYLLLHKNRTLTRSQLSEHIWGSVINDDYDSNYIDAHIKNIRKKLNAFAPPDWLETVRGLGYKIKINT</sequence>
<dbReference type="Gene3D" id="6.10.250.690">
    <property type="match status" value="1"/>
</dbReference>
<gene>
    <name evidence="10" type="ORF">FHS11_003570</name>
</gene>
<dbReference type="PANTHER" id="PTHR48111">
    <property type="entry name" value="REGULATOR OF RPOS"/>
    <property type="match status" value="1"/>
</dbReference>
<evidence type="ECO:0000259" key="9">
    <source>
        <dbReference type="PROSITE" id="PS51755"/>
    </source>
</evidence>
<dbReference type="OrthoDB" id="9790442at2"/>
<feature type="DNA-binding region" description="OmpR/PhoB-type" evidence="7">
    <location>
        <begin position="124"/>
        <end position="225"/>
    </location>
</feature>
<reference evidence="10" key="1">
    <citation type="submission" date="2020-08" db="EMBL/GenBank/DDBJ databases">
        <title>Genomic Encyclopedia of Type Strains, Phase III (KMG-III): the genomes of soil and plant-associated and newly described type strains.</title>
        <authorList>
            <person name="Whitman W."/>
        </authorList>
    </citation>
    <scope>NUCLEOTIDE SEQUENCE [LARGE SCALE GENOMIC DNA]</scope>
    <source>
        <strain evidence="10">CECT 8628</strain>
    </source>
</reference>
<dbReference type="RefSeq" id="WP_096355491.1">
    <property type="nucleotide sequence ID" value="NZ_AP017313.1"/>
</dbReference>
<feature type="domain" description="OmpR/PhoB-type" evidence="9">
    <location>
        <begin position="124"/>
        <end position="225"/>
    </location>
</feature>
<evidence type="ECO:0000256" key="5">
    <source>
        <dbReference type="ARBA" id="ARBA00023163"/>
    </source>
</evidence>
<evidence type="ECO:0000313" key="10">
    <source>
        <dbReference type="EMBL" id="MBB3057142.1"/>
    </source>
</evidence>
<dbReference type="AlphaFoldDB" id="A0A839SID0"/>
<dbReference type="Gene3D" id="1.10.10.10">
    <property type="entry name" value="Winged helix-like DNA-binding domain superfamily/Winged helix DNA-binding domain"/>
    <property type="match status" value="1"/>
</dbReference>
<dbReference type="InterPro" id="IPR039420">
    <property type="entry name" value="WalR-like"/>
</dbReference>
<name>A0A839SID0_9SPHI</name>
<feature type="domain" description="Response regulatory" evidence="8">
    <location>
        <begin position="2"/>
        <end position="116"/>
    </location>
</feature>
<keyword evidence="1 6" id="KW-0597">Phosphoprotein</keyword>
<dbReference type="GO" id="GO:0000976">
    <property type="term" value="F:transcription cis-regulatory region binding"/>
    <property type="evidence" value="ECO:0007669"/>
    <property type="project" value="TreeGrafter"/>
</dbReference>
<keyword evidence="5" id="KW-0804">Transcription</keyword>
<dbReference type="Pfam" id="PF00486">
    <property type="entry name" value="Trans_reg_C"/>
    <property type="match status" value="1"/>
</dbReference>
<evidence type="ECO:0000256" key="1">
    <source>
        <dbReference type="ARBA" id="ARBA00022553"/>
    </source>
</evidence>
<keyword evidence="3" id="KW-0805">Transcription regulation</keyword>
<comment type="caution">
    <text evidence="10">The sequence shown here is derived from an EMBL/GenBank/DDBJ whole genome shotgun (WGS) entry which is preliminary data.</text>
</comment>
<dbReference type="SMART" id="SM00862">
    <property type="entry name" value="Trans_reg_C"/>
    <property type="match status" value="1"/>
</dbReference>
<dbReference type="SUPFAM" id="SSF52172">
    <property type="entry name" value="CheY-like"/>
    <property type="match status" value="1"/>
</dbReference>
<dbReference type="GO" id="GO:0006355">
    <property type="term" value="P:regulation of DNA-templated transcription"/>
    <property type="evidence" value="ECO:0007669"/>
    <property type="project" value="InterPro"/>
</dbReference>
<dbReference type="InterPro" id="IPR036388">
    <property type="entry name" value="WH-like_DNA-bd_sf"/>
</dbReference>
<organism evidence="10 11">
    <name type="scientific">Mucilaginibacter gotjawali</name>
    <dbReference type="NCBI Taxonomy" id="1550579"/>
    <lineage>
        <taxon>Bacteria</taxon>
        <taxon>Pseudomonadati</taxon>
        <taxon>Bacteroidota</taxon>
        <taxon>Sphingobacteriia</taxon>
        <taxon>Sphingobacteriales</taxon>
        <taxon>Sphingobacteriaceae</taxon>
        <taxon>Mucilaginibacter</taxon>
    </lineage>
</organism>
<feature type="modified residue" description="4-aspartylphosphate" evidence="6">
    <location>
        <position position="51"/>
    </location>
</feature>
<protein>
    <submittedName>
        <fullName evidence="10">DNA-binding response OmpR family regulator</fullName>
    </submittedName>
</protein>
<dbReference type="SMART" id="SM00448">
    <property type="entry name" value="REC"/>
    <property type="match status" value="1"/>
</dbReference>
<evidence type="ECO:0000256" key="7">
    <source>
        <dbReference type="PROSITE-ProRule" id="PRU01091"/>
    </source>
</evidence>
<evidence type="ECO:0000256" key="3">
    <source>
        <dbReference type="ARBA" id="ARBA00023015"/>
    </source>
</evidence>
<dbReference type="PROSITE" id="PS50110">
    <property type="entry name" value="RESPONSE_REGULATORY"/>
    <property type="match status" value="1"/>
</dbReference>
<evidence type="ECO:0000256" key="4">
    <source>
        <dbReference type="ARBA" id="ARBA00023125"/>
    </source>
</evidence>
<keyword evidence="4 7" id="KW-0238">DNA-binding</keyword>
<keyword evidence="11" id="KW-1185">Reference proteome</keyword>
<dbReference type="PROSITE" id="PS51755">
    <property type="entry name" value="OMPR_PHOB"/>
    <property type="match status" value="1"/>
</dbReference>
<evidence type="ECO:0000256" key="2">
    <source>
        <dbReference type="ARBA" id="ARBA00023012"/>
    </source>
</evidence>
<dbReference type="InterPro" id="IPR001867">
    <property type="entry name" value="OmpR/PhoB-type_DNA-bd"/>
</dbReference>
<dbReference type="GO" id="GO:0005829">
    <property type="term" value="C:cytosol"/>
    <property type="evidence" value="ECO:0007669"/>
    <property type="project" value="TreeGrafter"/>
</dbReference>
<dbReference type="Proteomes" id="UP000539265">
    <property type="component" value="Unassembled WGS sequence"/>
</dbReference>
<dbReference type="CDD" id="cd00383">
    <property type="entry name" value="trans_reg_C"/>
    <property type="match status" value="1"/>
</dbReference>